<sequence length="325" mass="36796">MSSLTITYIFLITTILISLFCRDKRPAYLGIGITILAASYQGVINIVGIGALSIFTAITYIYFNLQLNKVLKTSLFILISLCFTLFAFHKVPGFFNILAIDKVQLSELSITFTMYLNFDKVMPALIIFSISDLYILEKQESSGAIKYTLLSLLLCIAIIMVLSLISGYVLFEPKIPTILPIWAINNFFLVCMAEEVFFRGFLQRTLQNLLQYISENFRQDEFKGESAQRIKIREHRPVLQNSLVSSFMNYAVPKQQILAIIIASLIFGVAHFQGGLIYIALSTICGFFYGYGYYKTGKILCSMIVHFGLNLCHLLLFTYPALKII</sequence>
<keyword evidence="1" id="KW-0472">Membrane</keyword>
<feature type="transmembrane region" description="Helical" evidence="1">
    <location>
        <begin position="148"/>
        <end position="171"/>
    </location>
</feature>
<dbReference type="RefSeq" id="WP_202069869.1">
    <property type="nucleotide sequence ID" value="NZ_CP060138.2"/>
</dbReference>
<gene>
    <name evidence="3" type="ORF">H6P87_00446</name>
</gene>
<protein>
    <recommendedName>
        <fullName evidence="2">CAAX prenyl protease 2/Lysostaphin resistance protein A-like domain-containing protein</fullName>
    </recommendedName>
</protein>
<dbReference type="NCBIfam" id="TIGR03775">
    <property type="entry name" value="RPE3"/>
    <property type="match status" value="1"/>
</dbReference>
<evidence type="ECO:0000313" key="3">
    <source>
        <dbReference type="EMBL" id="QQV74904.1"/>
    </source>
</evidence>
<keyword evidence="4" id="KW-1185">Reference proteome</keyword>
<feature type="transmembrane region" description="Helical" evidence="1">
    <location>
        <begin position="31"/>
        <end position="63"/>
    </location>
</feature>
<feature type="transmembrane region" description="Helical" evidence="1">
    <location>
        <begin position="303"/>
        <end position="322"/>
    </location>
</feature>
<feature type="domain" description="CAAX prenyl protease 2/Lysostaphin resistance protein A-like" evidence="2">
    <location>
        <begin position="250"/>
        <end position="311"/>
    </location>
</feature>
<keyword evidence="1" id="KW-0812">Transmembrane</keyword>
<feature type="transmembrane region" description="Helical" evidence="1">
    <location>
        <begin position="258"/>
        <end position="291"/>
    </location>
</feature>
<name>A0A9E6SQ95_9RICK</name>
<proteinExistence type="predicted"/>
<accession>A0A9E6SQ95</accession>
<organism evidence="3 4">
    <name type="scientific">Rickettsia tillamookensis</name>
    <dbReference type="NCBI Taxonomy" id="2761623"/>
    <lineage>
        <taxon>Bacteria</taxon>
        <taxon>Pseudomonadati</taxon>
        <taxon>Pseudomonadota</taxon>
        <taxon>Alphaproteobacteria</taxon>
        <taxon>Rickettsiales</taxon>
        <taxon>Rickettsiaceae</taxon>
        <taxon>Rickettsieae</taxon>
        <taxon>Rickettsia</taxon>
        <taxon>spotted fever group</taxon>
    </lineage>
</organism>
<dbReference type="EMBL" id="CP060138">
    <property type="protein sequence ID" value="QQV74904.1"/>
    <property type="molecule type" value="Genomic_DNA"/>
</dbReference>
<dbReference type="InterPro" id="IPR003675">
    <property type="entry name" value="Rce1/LyrA-like_dom"/>
</dbReference>
<reference evidence="3 4" key="1">
    <citation type="journal article" date="2021" name="Int. J. Syst. Evol. Microbiol.">
        <title>Characterization of a novel transitional group Rickettsia species (Rickettsia tillamookensis sp. nov.) from the western black-legged tick, Ixodes pacificus.</title>
        <authorList>
            <person name="Gauthier D.T."/>
            <person name="Karpathy S.E."/>
            <person name="Grizzard S.L."/>
            <person name="Batra D."/>
            <person name="Rowe L.A."/>
            <person name="Paddock C.D."/>
        </authorList>
    </citation>
    <scope>NUCLEOTIDE SEQUENCE [LARGE SCALE GENOMIC DNA]</scope>
    <source>
        <strain evidence="3 4">Tillamook 23</strain>
    </source>
</reference>
<evidence type="ECO:0000256" key="1">
    <source>
        <dbReference type="SAM" id="Phobius"/>
    </source>
</evidence>
<dbReference type="Proteomes" id="UP000595296">
    <property type="component" value="Chromosome"/>
</dbReference>
<feature type="transmembrane region" description="Helical" evidence="1">
    <location>
        <begin position="75"/>
        <end position="100"/>
    </location>
</feature>
<evidence type="ECO:0000313" key="4">
    <source>
        <dbReference type="Proteomes" id="UP000595296"/>
    </source>
</evidence>
<feature type="transmembrane region" description="Helical" evidence="1">
    <location>
        <begin position="177"/>
        <end position="198"/>
    </location>
</feature>
<dbReference type="PANTHER" id="PTHR43592">
    <property type="entry name" value="CAAX AMINO TERMINAL PROTEASE"/>
    <property type="match status" value="1"/>
</dbReference>
<dbReference type="PANTHER" id="PTHR43592:SF15">
    <property type="entry name" value="CAAX AMINO TERMINAL PROTEASE FAMILY PROTEIN"/>
    <property type="match status" value="1"/>
</dbReference>
<keyword evidence="1" id="KW-1133">Transmembrane helix</keyword>
<dbReference type="Pfam" id="PF02517">
    <property type="entry name" value="Rce1-like"/>
    <property type="match status" value="1"/>
</dbReference>
<dbReference type="InterPro" id="IPR022437">
    <property type="entry name" value="RPE3"/>
</dbReference>
<evidence type="ECO:0000259" key="2">
    <source>
        <dbReference type="Pfam" id="PF02517"/>
    </source>
</evidence>